<dbReference type="Proteomes" id="UP001161325">
    <property type="component" value="Unassembled WGS sequence"/>
</dbReference>
<sequence>MSDAPRVFVLGAGRAGTGIAQAVRVAGGELVGLHGRREITLDAPLGAVTAGLIPDTVARATIVLVAVQDRALEAALAEVDERAAAGAIARGTAVLQASGSAEPTGFDALRVRGLTCGTFHPLVPLAVASHAPGLLRGAWIGVDGDPEAEHAGRALAAMLGAHTLRIPGGQKGRYHAAAVFASNFPIVLAAIAERLLAHAGVEASEARPAVRHLLSSAAVNLARGDDAALALTGPIVRGDDTTVRRHLAALADDPGADAAYRALAREAVALARAAGAPADGLDAVAALLIGG</sequence>
<dbReference type="Gene3D" id="3.40.50.720">
    <property type="entry name" value="NAD(P)-binding Rossmann-like Domain"/>
    <property type="match status" value="1"/>
</dbReference>
<keyword evidence="3" id="KW-1185">Reference proteome</keyword>
<dbReference type="Pfam" id="PF10728">
    <property type="entry name" value="DUF2520"/>
    <property type="match status" value="1"/>
</dbReference>
<feature type="domain" description="DUF2520" evidence="1">
    <location>
        <begin position="139"/>
        <end position="266"/>
    </location>
</feature>
<organism evidence="2 3">
    <name type="scientific">Roseisolibacter agri</name>
    <dbReference type="NCBI Taxonomy" id="2014610"/>
    <lineage>
        <taxon>Bacteria</taxon>
        <taxon>Pseudomonadati</taxon>
        <taxon>Gemmatimonadota</taxon>
        <taxon>Gemmatimonadia</taxon>
        <taxon>Gemmatimonadales</taxon>
        <taxon>Gemmatimonadaceae</taxon>
        <taxon>Roseisolibacter</taxon>
    </lineage>
</organism>
<dbReference type="InterPro" id="IPR008927">
    <property type="entry name" value="6-PGluconate_DH-like_C_sf"/>
</dbReference>
<name>A0AA37VBE1_9BACT</name>
<proteinExistence type="predicted"/>
<dbReference type="PANTHER" id="PTHR40459:SF1">
    <property type="entry name" value="CONSERVED HYPOTHETICAL ALANINE AND LEUCINE RICH PROTEIN"/>
    <property type="match status" value="1"/>
</dbReference>
<comment type="caution">
    <text evidence="2">The sequence shown here is derived from an EMBL/GenBank/DDBJ whole genome shotgun (WGS) entry which is preliminary data.</text>
</comment>
<reference evidence="2" key="1">
    <citation type="submission" date="2022-08" db="EMBL/GenBank/DDBJ databases">
        <title>Draft genome sequencing of Roseisolibacter agri AW1220.</title>
        <authorList>
            <person name="Tobiishi Y."/>
            <person name="Tonouchi A."/>
        </authorList>
    </citation>
    <scope>NUCLEOTIDE SEQUENCE</scope>
    <source>
        <strain evidence="2">AW1220</strain>
    </source>
</reference>
<dbReference type="EMBL" id="BRXS01000004">
    <property type="protein sequence ID" value="GLC26338.1"/>
    <property type="molecule type" value="Genomic_DNA"/>
</dbReference>
<evidence type="ECO:0000313" key="3">
    <source>
        <dbReference type="Proteomes" id="UP001161325"/>
    </source>
</evidence>
<dbReference type="PANTHER" id="PTHR40459">
    <property type="entry name" value="CONSERVED HYPOTHETICAL ALANINE AND LEUCINE RICH PROTEIN"/>
    <property type="match status" value="1"/>
</dbReference>
<dbReference type="InterPro" id="IPR018931">
    <property type="entry name" value="DUF2520"/>
</dbReference>
<dbReference type="SUPFAM" id="SSF51735">
    <property type="entry name" value="NAD(P)-binding Rossmann-fold domains"/>
    <property type="match status" value="1"/>
</dbReference>
<dbReference type="InterPro" id="IPR037108">
    <property type="entry name" value="TM1727-like_C_sf"/>
</dbReference>
<evidence type="ECO:0000313" key="2">
    <source>
        <dbReference type="EMBL" id="GLC26338.1"/>
    </source>
</evidence>
<protein>
    <submittedName>
        <fullName evidence="2">Oxidoreductase</fullName>
    </submittedName>
</protein>
<dbReference type="RefSeq" id="WP_284350794.1">
    <property type="nucleotide sequence ID" value="NZ_BRXS01000004.1"/>
</dbReference>
<dbReference type="Gene3D" id="1.10.1040.20">
    <property type="entry name" value="ProC-like, C-terminal domain"/>
    <property type="match status" value="1"/>
</dbReference>
<accession>A0AA37VBE1</accession>
<dbReference type="AlphaFoldDB" id="A0AA37VBE1"/>
<dbReference type="InterPro" id="IPR036291">
    <property type="entry name" value="NAD(P)-bd_dom_sf"/>
</dbReference>
<evidence type="ECO:0000259" key="1">
    <source>
        <dbReference type="Pfam" id="PF10728"/>
    </source>
</evidence>
<dbReference type="SUPFAM" id="SSF48179">
    <property type="entry name" value="6-phosphogluconate dehydrogenase C-terminal domain-like"/>
    <property type="match status" value="1"/>
</dbReference>
<gene>
    <name evidence="2" type="ORF">rosag_28510</name>
</gene>